<dbReference type="PANTHER" id="PTHR43283">
    <property type="entry name" value="BETA-LACTAMASE-RELATED"/>
    <property type="match status" value="1"/>
</dbReference>
<dbReference type="AlphaFoldDB" id="A0A9P5HJY8"/>
<dbReference type="InterPro" id="IPR001466">
    <property type="entry name" value="Beta-lactam-related"/>
</dbReference>
<evidence type="ECO:0000313" key="2">
    <source>
        <dbReference type="EMBL" id="KAF7556676.1"/>
    </source>
</evidence>
<name>A0A9P5HJY8_9HYPO</name>
<dbReference type="InterPro" id="IPR050789">
    <property type="entry name" value="Diverse_Enzym_Activities"/>
</dbReference>
<organism evidence="2 3">
    <name type="scientific">Cylindrodendrum hubeiense</name>
    <dbReference type="NCBI Taxonomy" id="595255"/>
    <lineage>
        <taxon>Eukaryota</taxon>
        <taxon>Fungi</taxon>
        <taxon>Dikarya</taxon>
        <taxon>Ascomycota</taxon>
        <taxon>Pezizomycotina</taxon>
        <taxon>Sordariomycetes</taxon>
        <taxon>Hypocreomycetidae</taxon>
        <taxon>Hypocreales</taxon>
        <taxon>Nectriaceae</taxon>
        <taxon>Cylindrodendrum</taxon>
    </lineage>
</organism>
<dbReference type="OrthoDB" id="428260at2759"/>
<sequence length="386" mass="43150">MSFDTTFWIASCTKLVTTIAAMQLVERGKVSLDSEEDVQLILPELSRVMVLVDDENGSLKLVEQERRITLRMLLSHTAGFGYSFFNEKLKKWYDPIGIDEFDNPERNIFTQPLVNQPGTTWEYGVNIDWVGRLVERISGLSLDEYCRLHIFKPLDILATSFFPTAEMKKNLAYVHRRNQDGSIELFEHGHPLRKPLVASTLEEVQSTVNSGGAGLFSNPIEYCKILAMLLNCGKDPITSNQILEAGTVKEMFSNQIPQFPDFARNSKPPCKPSLVTHTDEIYPQAGNPPQGWGLSFFSLLHPKGPPGRAAGTASWSGIVNLIWWADLENGIAGMVASQILPFGGESDETINTLNEANDLIDSQVLQCQADVEQEIYAEIVRKGREK</sequence>
<dbReference type="Gene3D" id="3.40.710.10">
    <property type="entry name" value="DD-peptidase/beta-lactamase superfamily"/>
    <property type="match status" value="1"/>
</dbReference>
<dbReference type="Proteomes" id="UP000722485">
    <property type="component" value="Unassembled WGS sequence"/>
</dbReference>
<keyword evidence="3" id="KW-1185">Reference proteome</keyword>
<dbReference type="Pfam" id="PF00144">
    <property type="entry name" value="Beta-lactamase"/>
    <property type="match status" value="1"/>
</dbReference>
<evidence type="ECO:0000259" key="1">
    <source>
        <dbReference type="Pfam" id="PF00144"/>
    </source>
</evidence>
<protein>
    <recommendedName>
        <fullName evidence="1">Beta-lactamase-related domain-containing protein</fullName>
    </recommendedName>
</protein>
<comment type="caution">
    <text evidence="2">The sequence shown here is derived from an EMBL/GenBank/DDBJ whole genome shotgun (WGS) entry which is preliminary data.</text>
</comment>
<dbReference type="PANTHER" id="PTHR43283:SF3">
    <property type="entry name" value="BETA-LACTAMASE FAMILY PROTEIN (AFU_ORTHOLOGUE AFUA_5G07500)"/>
    <property type="match status" value="1"/>
</dbReference>
<dbReference type="SUPFAM" id="SSF56601">
    <property type="entry name" value="beta-lactamase/transpeptidase-like"/>
    <property type="match status" value="1"/>
</dbReference>
<accession>A0A9P5HJY8</accession>
<proteinExistence type="predicted"/>
<feature type="domain" description="Beta-lactamase-related" evidence="1">
    <location>
        <begin position="2"/>
        <end position="342"/>
    </location>
</feature>
<dbReference type="InterPro" id="IPR012338">
    <property type="entry name" value="Beta-lactam/transpept-like"/>
</dbReference>
<dbReference type="EMBL" id="JAANBB010000010">
    <property type="protein sequence ID" value="KAF7556676.1"/>
    <property type="molecule type" value="Genomic_DNA"/>
</dbReference>
<evidence type="ECO:0000313" key="3">
    <source>
        <dbReference type="Proteomes" id="UP000722485"/>
    </source>
</evidence>
<gene>
    <name evidence="2" type="ORF">G7Z17_g1268</name>
</gene>
<reference evidence="2" key="1">
    <citation type="submission" date="2020-03" db="EMBL/GenBank/DDBJ databases">
        <title>Draft Genome Sequence of Cylindrodendrum hubeiense.</title>
        <authorList>
            <person name="Buettner E."/>
            <person name="Kellner H."/>
        </authorList>
    </citation>
    <scope>NUCLEOTIDE SEQUENCE</scope>
    <source>
        <strain evidence="2">IHI 201604</strain>
    </source>
</reference>